<accession>A0A261TI45</accession>
<evidence type="ECO:0000256" key="1">
    <source>
        <dbReference type="ARBA" id="ARBA00009437"/>
    </source>
</evidence>
<sequence>MDELRRIDLNLLLTLHALLTERHVTRAALRLHKSQPAVSHALAQLRAHFGDPLLVRREGGLQLSARAQELLPPLSQALSGLDDVLRTPAFEPGAARRRLRLGMSDYAARLVLPPLMRQLRAQAPGIDLAVSQAGRATMLGQLDDGELDLALGVFPAMPDHLRRQVLFEEHFTSVADAATLPARGGLSWGPWLARPHVLVAMRPDGDNDIDAAVAARGGRRHVALVLPHWSAALDVVPGTDLVLTVAARTVAAGRLPQGLRRFAPPLALPAFAFEQVWHPRRDGDAALGWLRAQLAGLCG</sequence>
<proteinExistence type="inferred from homology"/>
<dbReference type="InterPro" id="IPR050389">
    <property type="entry name" value="LysR-type_TF"/>
</dbReference>
<evidence type="ECO:0000313" key="7">
    <source>
        <dbReference type="Proteomes" id="UP000216913"/>
    </source>
</evidence>
<dbReference type="EMBL" id="NEVP01000009">
    <property type="protein sequence ID" value="OZI48941.1"/>
    <property type="molecule type" value="Genomic_DNA"/>
</dbReference>
<keyword evidence="7" id="KW-1185">Reference proteome</keyword>
<name>A0A261TI45_9BORD</name>
<dbReference type="PROSITE" id="PS50931">
    <property type="entry name" value="HTH_LYSR"/>
    <property type="match status" value="1"/>
</dbReference>
<dbReference type="Proteomes" id="UP000216913">
    <property type="component" value="Unassembled WGS sequence"/>
</dbReference>
<dbReference type="PANTHER" id="PTHR30118:SF15">
    <property type="entry name" value="TRANSCRIPTIONAL REGULATORY PROTEIN"/>
    <property type="match status" value="1"/>
</dbReference>
<organism evidence="6 7">
    <name type="scientific">Bordetella genomosp. 5</name>
    <dbReference type="NCBI Taxonomy" id="1395608"/>
    <lineage>
        <taxon>Bacteria</taxon>
        <taxon>Pseudomonadati</taxon>
        <taxon>Pseudomonadota</taxon>
        <taxon>Betaproteobacteria</taxon>
        <taxon>Burkholderiales</taxon>
        <taxon>Alcaligenaceae</taxon>
        <taxon>Bordetella</taxon>
    </lineage>
</organism>
<dbReference type="InterPro" id="IPR005119">
    <property type="entry name" value="LysR_subst-bd"/>
</dbReference>
<reference evidence="6 7" key="1">
    <citation type="submission" date="2017-05" db="EMBL/GenBank/DDBJ databases">
        <title>Complete and WGS of Bordetella genogroups.</title>
        <authorList>
            <person name="Spilker T."/>
            <person name="LiPuma J."/>
        </authorList>
    </citation>
    <scope>NUCLEOTIDE SEQUENCE [LARGE SCALE GENOMIC DNA]</scope>
    <source>
        <strain evidence="6 7">AU10456</strain>
    </source>
</reference>
<dbReference type="SUPFAM" id="SSF46785">
    <property type="entry name" value="Winged helix' DNA-binding domain"/>
    <property type="match status" value="1"/>
</dbReference>
<dbReference type="PRINTS" id="PR00039">
    <property type="entry name" value="HTHLYSR"/>
</dbReference>
<dbReference type="Gene3D" id="1.10.10.10">
    <property type="entry name" value="Winged helix-like DNA-binding domain superfamily/Winged helix DNA-binding domain"/>
    <property type="match status" value="1"/>
</dbReference>
<dbReference type="GO" id="GO:0003677">
    <property type="term" value="F:DNA binding"/>
    <property type="evidence" value="ECO:0007669"/>
    <property type="project" value="UniProtKB-KW"/>
</dbReference>
<keyword evidence="2" id="KW-0805">Transcription regulation</keyword>
<comment type="similarity">
    <text evidence="1">Belongs to the LysR transcriptional regulatory family.</text>
</comment>
<dbReference type="Gene3D" id="3.40.190.10">
    <property type="entry name" value="Periplasmic binding protein-like II"/>
    <property type="match status" value="2"/>
</dbReference>
<dbReference type="RefSeq" id="WP_094801307.1">
    <property type="nucleotide sequence ID" value="NZ_NEVP01000009.1"/>
</dbReference>
<dbReference type="InterPro" id="IPR036388">
    <property type="entry name" value="WH-like_DNA-bd_sf"/>
</dbReference>
<dbReference type="Pfam" id="PF00126">
    <property type="entry name" value="HTH_1"/>
    <property type="match status" value="1"/>
</dbReference>
<dbReference type="GO" id="GO:0003700">
    <property type="term" value="F:DNA-binding transcription factor activity"/>
    <property type="evidence" value="ECO:0007669"/>
    <property type="project" value="InterPro"/>
</dbReference>
<gene>
    <name evidence="6" type="ORF">CAL25_15035</name>
</gene>
<keyword evidence="3" id="KW-0238">DNA-binding</keyword>
<dbReference type="PANTHER" id="PTHR30118">
    <property type="entry name" value="HTH-TYPE TRANSCRIPTIONAL REGULATOR LEUO-RELATED"/>
    <property type="match status" value="1"/>
</dbReference>
<evidence type="ECO:0000259" key="5">
    <source>
        <dbReference type="PROSITE" id="PS50931"/>
    </source>
</evidence>
<evidence type="ECO:0000313" key="6">
    <source>
        <dbReference type="EMBL" id="OZI48941.1"/>
    </source>
</evidence>
<evidence type="ECO:0000256" key="3">
    <source>
        <dbReference type="ARBA" id="ARBA00023125"/>
    </source>
</evidence>
<dbReference type="SUPFAM" id="SSF53850">
    <property type="entry name" value="Periplasmic binding protein-like II"/>
    <property type="match status" value="1"/>
</dbReference>
<dbReference type="Pfam" id="PF03466">
    <property type="entry name" value="LysR_substrate"/>
    <property type="match status" value="1"/>
</dbReference>
<dbReference type="InterPro" id="IPR000847">
    <property type="entry name" value="LysR_HTH_N"/>
</dbReference>
<dbReference type="AlphaFoldDB" id="A0A261TI45"/>
<protein>
    <submittedName>
        <fullName evidence="6">LysR family transcriptional regulator</fullName>
    </submittedName>
</protein>
<keyword evidence="4" id="KW-0804">Transcription</keyword>
<evidence type="ECO:0000256" key="4">
    <source>
        <dbReference type="ARBA" id="ARBA00023163"/>
    </source>
</evidence>
<dbReference type="CDD" id="cd08465">
    <property type="entry name" value="PBP2_ToxR"/>
    <property type="match status" value="1"/>
</dbReference>
<comment type="caution">
    <text evidence="6">The sequence shown here is derived from an EMBL/GenBank/DDBJ whole genome shotgun (WGS) entry which is preliminary data.</text>
</comment>
<evidence type="ECO:0000256" key="2">
    <source>
        <dbReference type="ARBA" id="ARBA00023015"/>
    </source>
</evidence>
<dbReference type="InterPro" id="IPR036390">
    <property type="entry name" value="WH_DNA-bd_sf"/>
</dbReference>
<feature type="domain" description="HTH lysR-type" evidence="5">
    <location>
        <begin position="7"/>
        <end position="64"/>
    </location>
</feature>
<dbReference type="OrthoDB" id="8717159at2"/>